<dbReference type="Pfam" id="PF06127">
    <property type="entry name" value="Mpo1-like"/>
    <property type="match status" value="1"/>
</dbReference>
<dbReference type="InterPro" id="IPR009305">
    <property type="entry name" value="Mpo1-like"/>
</dbReference>
<keyword evidence="1" id="KW-1133">Transmembrane helix</keyword>
<dbReference type="EMBL" id="BNJQ01000032">
    <property type="protein sequence ID" value="GHP10974.1"/>
    <property type="molecule type" value="Genomic_DNA"/>
</dbReference>
<feature type="transmembrane region" description="Helical" evidence="1">
    <location>
        <begin position="169"/>
        <end position="185"/>
    </location>
</feature>
<proteinExistence type="predicted"/>
<organism evidence="2 3">
    <name type="scientific">Pycnococcus provasolii</name>
    <dbReference type="NCBI Taxonomy" id="41880"/>
    <lineage>
        <taxon>Eukaryota</taxon>
        <taxon>Viridiplantae</taxon>
        <taxon>Chlorophyta</taxon>
        <taxon>Pseudoscourfieldiophyceae</taxon>
        <taxon>Pseudoscourfieldiales</taxon>
        <taxon>Pycnococcaceae</taxon>
        <taxon>Pycnococcus</taxon>
    </lineage>
</organism>
<name>A0A830HUU3_9CHLO</name>
<protein>
    <submittedName>
        <fullName evidence="2">Uncharacterized protein</fullName>
    </submittedName>
</protein>
<accession>A0A830HUU3</accession>
<keyword evidence="3" id="KW-1185">Reference proteome</keyword>
<reference evidence="2" key="1">
    <citation type="submission" date="2020-10" db="EMBL/GenBank/DDBJ databases">
        <title>Unveiling of a novel bifunctional photoreceptor, Dualchrome1, isolated from a cosmopolitan green alga.</title>
        <authorList>
            <person name="Suzuki S."/>
            <person name="Kawachi M."/>
        </authorList>
    </citation>
    <scope>NUCLEOTIDE SEQUENCE</scope>
    <source>
        <strain evidence="2">NIES 2893</strain>
    </source>
</reference>
<comment type="caution">
    <text evidence="2">The sequence shown here is derived from an EMBL/GenBank/DDBJ whole genome shotgun (WGS) entry which is preliminary data.</text>
</comment>
<evidence type="ECO:0000256" key="1">
    <source>
        <dbReference type="SAM" id="Phobius"/>
    </source>
</evidence>
<dbReference type="Proteomes" id="UP000660262">
    <property type="component" value="Unassembled WGS sequence"/>
</dbReference>
<gene>
    <name evidence="2" type="ORF">PPROV_000970400</name>
</gene>
<keyword evidence="1" id="KW-0472">Membrane</keyword>
<evidence type="ECO:0000313" key="2">
    <source>
        <dbReference type="EMBL" id="GHP10974.1"/>
    </source>
</evidence>
<dbReference type="PROSITE" id="PS51257">
    <property type="entry name" value="PROKAR_LIPOPROTEIN"/>
    <property type="match status" value="1"/>
</dbReference>
<feature type="transmembrane region" description="Helical" evidence="1">
    <location>
        <begin position="87"/>
        <end position="107"/>
    </location>
</feature>
<feature type="transmembrane region" description="Helical" evidence="1">
    <location>
        <begin position="119"/>
        <end position="149"/>
    </location>
</feature>
<sequence>MLKLLSVSSSSMSVSWFSAMSCHHVRSRIKQARLMYDASHASSENRTLHAICVPLETAAFHALLKQSLGVLMRTIHAPAALAQIARLVPWLLAAIQWIMHCAAVICLETKRDRNAAKRALGVHVALTTTACLTWNVAVSLAVLAVSWAAQIGIGHTLLEKKAPSMLNEGGLTVASVTFSVLLAYLPRLHD</sequence>
<dbReference type="AlphaFoldDB" id="A0A830HUU3"/>
<evidence type="ECO:0000313" key="3">
    <source>
        <dbReference type="Proteomes" id="UP000660262"/>
    </source>
</evidence>
<keyword evidence="1" id="KW-0812">Transmembrane</keyword>